<sequence>MFVFEDGTSKNVYRKDSKSIETNDDTSVKSFFSKKIIDENSEIKEFYERVITGIDQKNKTPFIDNSQTNISDIRNLFLRQVDRNVHLIEGDTISLYIPYDETGEKLWSEYKALLDEEKCLENAILIKEFRKQLIPYSINIFNRYTKYGKLKQIIDEEIRYGFYYCENWPKYYNLETGLDQEEFKRIVGEREALFV</sequence>
<proteinExistence type="predicted"/>
<dbReference type="RefSeq" id="WP_230406537.1">
    <property type="nucleotide sequence ID" value="NZ_BAOS01000003.1"/>
</dbReference>
<reference evidence="2" key="1">
    <citation type="journal article" date="2017" name="Environ. Microbiol. Rep.">
        <title>Genetic Diversity of Marine Anaerobic Ammonium-Oxidizing Bacteria as Revealed by Genomic and Proteomic Analyses of 'Candidatus Scalindua japonica'.</title>
        <authorList>
            <person name="Oshiki M."/>
            <person name="Mizuto K."/>
            <person name="Kimura Z."/>
            <person name="Kindaichi T."/>
            <person name="Satoh H."/>
            <person name="Okabe S."/>
        </authorList>
    </citation>
    <scope>NUCLEOTIDE SEQUENCE [LARGE SCALE GENOMIC DNA]</scope>
    <source>
        <strain evidence="2">husup-a2</strain>
    </source>
</reference>
<comment type="caution">
    <text evidence="1">The sequence shown here is derived from an EMBL/GenBank/DDBJ whole genome shotgun (WGS) entry which is preliminary data.</text>
</comment>
<evidence type="ECO:0000313" key="1">
    <source>
        <dbReference type="EMBL" id="GAX59414.1"/>
    </source>
</evidence>
<evidence type="ECO:0000313" key="2">
    <source>
        <dbReference type="Proteomes" id="UP000218542"/>
    </source>
</evidence>
<dbReference type="Proteomes" id="UP000218542">
    <property type="component" value="Unassembled WGS sequence"/>
</dbReference>
<gene>
    <name evidence="1" type="ORF">SCALIN_C03_0071</name>
</gene>
<dbReference type="EMBL" id="BAOS01000003">
    <property type="protein sequence ID" value="GAX59414.1"/>
    <property type="molecule type" value="Genomic_DNA"/>
</dbReference>
<organism evidence="1 2">
    <name type="scientific">Candidatus Scalindua japonica</name>
    <dbReference type="NCBI Taxonomy" id="1284222"/>
    <lineage>
        <taxon>Bacteria</taxon>
        <taxon>Pseudomonadati</taxon>
        <taxon>Planctomycetota</taxon>
        <taxon>Candidatus Brocadiia</taxon>
        <taxon>Candidatus Brocadiales</taxon>
        <taxon>Candidatus Scalinduaceae</taxon>
        <taxon>Candidatus Scalindua</taxon>
    </lineage>
</organism>
<dbReference type="AlphaFoldDB" id="A0A286TU76"/>
<keyword evidence="2" id="KW-1185">Reference proteome</keyword>
<accession>A0A286TU76</accession>
<protein>
    <submittedName>
        <fullName evidence="1">Uncharacterized protein</fullName>
    </submittedName>
</protein>
<name>A0A286TU76_9BACT</name>